<sequence>MILLLHSLVLNGKIYKFFEKIGIKYITTYSANAIAELSVSQLQTIIDYFSKNPNTELPDDQEGSISDSEEEISEDQTDASEAQANSLVSAEVNFPTTPIPLTHVSNSSNDYSHDNDSEEERLDESDDNGYNGYNGYDEYDERDRGYYYRDGRRERKTSPMMSPIISPVSA</sequence>
<dbReference type="Proteomes" id="UP000265703">
    <property type="component" value="Unassembled WGS sequence"/>
</dbReference>
<evidence type="ECO:0000313" key="2">
    <source>
        <dbReference type="EMBL" id="RIA89572.1"/>
    </source>
</evidence>
<evidence type="ECO:0000313" key="3">
    <source>
        <dbReference type="Proteomes" id="UP000265703"/>
    </source>
</evidence>
<accession>A0A397SV35</accession>
<protein>
    <submittedName>
        <fullName evidence="2">Uncharacterized protein</fullName>
    </submittedName>
</protein>
<name>A0A397SV35_9GLOM</name>
<reference evidence="2 3" key="1">
    <citation type="submission" date="2018-06" db="EMBL/GenBank/DDBJ databases">
        <title>Comparative genomics reveals the genomic features of Rhizophagus irregularis, R. cerebriforme, R. diaphanum and Gigaspora rosea, and their symbiotic lifestyle signature.</title>
        <authorList>
            <person name="Morin E."/>
            <person name="San Clemente H."/>
            <person name="Chen E.C.H."/>
            <person name="De La Providencia I."/>
            <person name="Hainaut M."/>
            <person name="Kuo A."/>
            <person name="Kohler A."/>
            <person name="Murat C."/>
            <person name="Tang N."/>
            <person name="Roy S."/>
            <person name="Loubradou J."/>
            <person name="Henrissat B."/>
            <person name="Grigoriev I.V."/>
            <person name="Corradi N."/>
            <person name="Roux C."/>
            <person name="Martin F.M."/>
        </authorList>
    </citation>
    <scope>NUCLEOTIDE SEQUENCE [LARGE SCALE GENOMIC DNA]</scope>
    <source>
        <strain evidence="2 3">DAOM 227022</strain>
    </source>
</reference>
<keyword evidence="3" id="KW-1185">Reference proteome</keyword>
<feature type="compositionally biased region" description="Acidic residues" evidence="1">
    <location>
        <begin position="116"/>
        <end position="127"/>
    </location>
</feature>
<feature type="compositionally biased region" description="Polar residues" evidence="1">
    <location>
        <begin position="79"/>
        <end position="88"/>
    </location>
</feature>
<gene>
    <name evidence="2" type="ORF">C1645_738548</name>
</gene>
<comment type="caution">
    <text evidence="2">The sequence shown here is derived from an EMBL/GenBank/DDBJ whole genome shotgun (WGS) entry which is preliminary data.</text>
</comment>
<organism evidence="2 3">
    <name type="scientific">Glomus cerebriforme</name>
    <dbReference type="NCBI Taxonomy" id="658196"/>
    <lineage>
        <taxon>Eukaryota</taxon>
        <taxon>Fungi</taxon>
        <taxon>Fungi incertae sedis</taxon>
        <taxon>Mucoromycota</taxon>
        <taxon>Glomeromycotina</taxon>
        <taxon>Glomeromycetes</taxon>
        <taxon>Glomerales</taxon>
        <taxon>Glomeraceae</taxon>
        <taxon>Glomus</taxon>
    </lineage>
</organism>
<dbReference type="EMBL" id="QKYT01000215">
    <property type="protein sequence ID" value="RIA89572.1"/>
    <property type="molecule type" value="Genomic_DNA"/>
</dbReference>
<proteinExistence type="predicted"/>
<feature type="compositionally biased region" description="Low complexity" evidence="1">
    <location>
        <begin position="158"/>
        <end position="170"/>
    </location>
</feature>
<feature type="compositionally biased region" description="Acidic residues" evidence="1">
    <location>
        <begin position="57"/>
        <end position="78"/>
    </location>
</feature>
<dbReference type="AlphaFoldDB" id="A0A397SV35"/>
<feature type="region of interest" description="Disordered" evidence="1">
    <location>
        <begin position="52"/>
        <end position="170"/>
    </location>
</feature>
<feature type="compositionally biased region" description="Basic and acidic residues" evidence="1">
    <location>
        <begin position="141"/>
        <end position="157"/>
    </location>
</feature>
<dbReference type="OrthoDB" id="2376367at2759"/>
<evidence type="ECO:0000256" key="1">
    <source>
        <dbReference type="SAM" id="MobiDB-lite"/>
    </source>
</evidence>